<evidence type="ECO:0000313" key="4">
    <source>
        <dbReference type="Proteomes" id="UP000095767"/>
    </source>
</evidence>
<dbReference type="PROSITE" id="PS50181">
    <property type="entry name" value="FBOX"/>
    <property type="match status" value="1"/>
</dbReference>
<feature type="domain" description="F-box" evidence="2">
    <location>
        <begin position="531"/>
        <end position="577"/>
    </location>
</feature>
<comment type="caution">
    <text evidence="3">The sequence shown here is derived from an EMBL/GenBank/DDBJ whole genome shotgun (WGS) entry which is preliminary data.</text>
</comment>
<sequence>MPVVESDQEGMEEARAISLSDNEYQIIKPPVGIEVSTKPEALYLGKSEKGVYYALVDDSDQICQLRVWILKKMCDQLEWVLIHQTDPGSILARQKHERRQINNRPWILNDINYRRRRGEDGNRKAVVPEKFEWDSDNDNVIQAEDGVEEYNEFIDFLGFHPYKEVVFLSESYRRGLAYHLNSSKVQELGNLYPTNYGKIAGQHQLIRESYPYTTCWMESVLQVNNLSCLKFAVANKVIVCINNDILDDVLPRLAPRDLSVLRCVRKAWRAAVEGRRLLLPRYVGGIFIWWNNLDSLEYLARPTTGTAVSGRLDFMTPEPRFMSTPTPQDHCNGLLLFRHCVVNPATRRCAPLAPRPPQLRWSEEIWWREGMYFYHKLYLVFDPAVPPHHEVFAIPKILDKPSPGERRYGSSQDKLDPTIENSEWPPSPWNLFVFSSKTGQWEERSFVREGSAAGTVASMRWSASLRGEGHYAAYWQGELYVHYDADFFIRSIEASERSKSPPCRGPARVSVDPSINSRESEQEIEAEMGEPDLVALLPDDTLADVLRRLAPRDLAASRCVRRAWRGVIDDRRLLRPFLLPHKVGGIFIKFYSHSFWELFSRPSTGPTVSGWFDFFPDGTRDVDRPPRLDHCNGLFLFKCDHVFNPATRRWASLPPRPPPAMAAQHFFDDPYLVFDPAISPHYEVFLVPRILIQDPRRTLYRRDRDGLDPAIEAGEWPPSPCIMQVFSSRTGEWEQRSYIREGEAAGTVADVRFDSLIFEKRYAVSWRGELYVHCEAQYVMRVSLLNNKFQVIKPPVDSKESSCKGLYLGRSKGGVHCALVDNWDHPCRLRVWILQESGGKMEWVLKHQSDIGPMLPYDDYHEPIGGPWMLQDINYYHRRHKYYGKKEAAVQEKLEWDSDDDNVLQNCHGDGEGAMDIAFLGFHPYKDVVFLTESARRGLAYHLNSSKIQLLGNIYPKERVVGQFHPISECFPYTPCWMGELPLGN</sequence>
<evidence type="ECO:0000259" key="2">
    <source>
        <dbReference type="PROSITE" id="PS50181"/>
    </source>
</evidence>
<accession>A0A1E5VY16</accession>
<organism evidence="3 4">
    <name type="scientific">Dichanthelium oligosanthes</name>
    <dbReference type="NCBI Taxonomy" id="888268"/>
    <lineage>
        <taxon>Eukaryota</taxon>
        <taxon>Viridiplantae</taxon>
        <taxon>Streptophyta</taxon>
        <taxon>Embryophyta</taxon>
        <taxon>Tracheophyta</taxon>
        <taxon>Spermatophyta</taxon>
        <taxon>Magnoliopsida</taxon>
        <taxon>Liliopsida</taxon>
        <taxon>Poales</taxon>
        <taxon>Poaceae</taxon>
        <taxon>PACMAD clade</taxon>
        <taxon>Panicoideae</taxon>
        <taxon>Panicodae</taxon>
        <taxon>Paniceae</taxon>
        <taxon>Dichantheliinae</taxon>
        <taxon>Dichanthelium</taxon>
    </lineage>
</organism>
<name>A0A1E5VY16_9POAL</name>
<feature type="region of interest" description="Disordered" evidence="1">
    <location>
        <begin position="497"/>
        <end position="516"/>
    </location>
</feature>
<dbReference type="PANTHER" id="PTHR34591">
    <property type="entry name" value="OS03G0653100 PROTEIN-RELATED"/>
    <property type="match status" value="1"/>
</dbReference>
<protein>
    <recommendedName>
        <fullName evidence="2">F-box domain-containing protein</fullName>
    </recommendedName>
</protein>
<dbReference type="OrthoDB" id="639965at2759"/>
<dbReference type="STRING" id="888268.A0A1E5VY16"/>
<keyword evidence="4" id="KW-1185">Reference proteome</keyword>
<dbReference type="SMART" id="SM00256">
    <property type="entry name" value="FBOX"/>
    <property type="match status" value="2"/>
</dbReference>
<dbReference type="InterPro" id="IPR036047">
    <property type="entry name" value="F-box-like_dom_sf"/>
</dbReference>
<dbReference type="AlphaFoldDB" id="A0A1E5VY16"/>
<evidence type="ECO:0000256" key="1">
    <source>
        <dbReference type="SAM" id="MobiDB-lite"/>
    </source>
</evidence>
<dbReference type="Proteomes" id="UP000095767">
    <property type="component" value="Unassembled WGS sequence"/>
</dbReference>
<proteinExistence type="predicted"/>
<evidence type="ECO:0000313" key="3">
    <source>
        <dbReference type="EMBL" id="OEL30007.1"/>
    </source>
</evidence>
<gene>
    <name evidence="3" type="ORF">BAE44_0008972</name>
</gene>
<dbReference type="EMBL" id="LWDX02026457">
    <property type="protein sequence ID" value="OEL30007.1"/>
    <property type="molecule type" value="Genomic_DNA"/>
</dbReference>
<dbReference type="Pfam" id="PF00646">
    <property type="entry name" value="F-box"/>
    <property type="match status" value="1"/>
</dbReference>
<dbReference type="InterPro" id="IPR001810">
    <property type="entry name" value="F-box_dom"/>
</dbReference>
<dbReference type="SUPFAM" id="SSF81383">
    <property type="entry name" value="F-box domain"/>
    <property type="match status" value="1"/>
</dbReference>
<reference evidence="3 4" key="1">
    <citation type="submission" date="2016-09" db="EMBL/GenBank/DDBJ databases">
        <title>The draft genome of Dichanthelium oligosanthes: A C3 panicoid grass species.</title>
        <authorList>
            <person name="Studer A.J."/>
            <person name="Schnable J.C."/>
            <person name="Brutnell T.P."/>
        </authorList>
    </citation>
    <scope>NUCLEOTIDE SEQUENCE [LARGE SCALE GENOMIC DNA]</scope>
    <source>
        <strain evidence="4">cv. Kellogg 1175</strain>
        <tissue evidence="3">Leaf</tissue>
    </source>
</reference>